<evidence type="ECO:0000256" key="2">
    <source>
        <dbReference type="ARBA" id="ARBA00022679"/>
    </source>
</evidence>
<comment type="similarity">
    <text evidence="1 4">Belongs to the antibiotic N-acetyltransferase family.</text>
</comment>
<keyword evidence="4" id="KW-0046">Antibiotic resistance</keyword>
<dbReference type="SUPFAM" id="SSF110710">
    <property type="entry name" value="TTHA0583/YokD-like"/>
    <property type="match status" value="1"/>
</dbReference>
<gene>
    <name evidence="5" type="ORF">GCM10009789_47280</name>
</gene>
<proteinExistence type="inferred from homology"/>
<dbReference type="InterPro" id="IPR003679">
    <property type="entry name" value="Amioglycoside_AcTrfase"/>
</dbReference>
<dbReference type="PANTHER" id="PTHR11104:SF0">
    <property type="entry name" value="SPBETA PROPHAGE-DERIVED AMINOGLYCOSIDE N(3')-ACETYLTRANSFERASE-LIKE PROTEIN YOKD"/>
    <property type="match status" value="1"/>
</dbReference>
<reference evidence="6" key="1">
    <citation type="journal article" date="2019" name="Int. J. Syst. Evol. Microbiol.">
        <title>The Global Catalogue of Microorganisms (GCM) 10K type strain sequencing project: providing services to taxonomists for standard genome sequencing and annotation.</title>
        <authorList>
            <consortium name="The Broad Institute Genomics Platform"/>
            <consortium name="The Broad Institute Genome Sequencing Center for Infectious Disease"/>
            <person name="Wu L."/>
            <person name="Ma J."/>
        </authorList>
    </citation>
    <scope>NUCLEOTIDE SEQUENCE [LARGE SCALE GENOMIC DNA]</scope>
    <source>
        <strain evidence="6">JCM 14969</strain>
    </source>
</reference>
<evidence type="ECO:0000256" key="3">
    <source>
        <dbReference type="ARBA" id="ARBA00023315"/>
    </source>
</evidence>
<keyword evidence="3 4" id="KW-0012">Acyltransferase</keyword>
<evidence type="ECO:0000313" key="5">
    <source>
        <dbReference type="EMBL" id="GAA1588313.1"/>
    </source>
</evidence>
<evidence type="ECO:0000256" key="1">
    <source>
        <dbReference type="ARBA" id="ARBA00006383"/>
    </source>
</evidence>
<dbReference type="EC" id="2.3.1.-" evidence="4"/>
<keyword evidence="2 4" id="KW-0808">Transferase</keyword>
<evidence type="ECO:0000256" key="4">
    <source>
        <dbReference type="RuleBase" id="RU365031"/>
    </source>
</evidence>
<evidence type="ECO:0000313" key="6">
    <source>
        <dbReference type="Proteomes" id="UP001500393"/>
    </source>
</evidence>
<dbReference type="InterPro" id="IPR028345">
    <property type="entry name" value="Antibiotic_NAT-like"/>
</dbReference>
<sequence length="294" mass="31564">MDETMPNEVVTQARIVAGLEQLGLTRQSAVIVHSSLRSFGHVDGGAEAVGRALVEACGTVMVPAGTWDLSGVDPPPGLRRPMNAYEPSPSWAAFEEQLDRAKPFSPDLPADRELGIIPETLRLTQPHQRSTHPVFSYVAAGAAAEQVVGAQRLDWPLGPIEKLAQLDGVVLLLGVTHTANTTIHLAEQQLGRSTFYRYAKVDGSWLELPNIPGASHRFDAIEPDLLPHTREILIGSCRARAIPIRAVLAATHARILADPRALLCSDDPACRCAAAYEQRLVAEQCTGSAGGLEV</sequence>
<dbReference type="EMBL" id="BAAAOS010000032">
    <property type="protein sequence ID" value="GAA1588313.1"/>
    <property type="molecule type" value="Genomic_DNA"/>
</dbReference>
<name>A0ABP4PSY5_9ACTN</name>
<accession>A0ABP4PSY5</accession>
<dbReference type="Proteomes" id="UP001500393">
    <property type="component" value="Unassembled WGS sequence"/>
</dbReference>
<dbReference type="Pfam" id="PF02522">
    <property type="entry name" value="Antibiotic_NAT"/>
    <property type="match status" value="1"/>
</dbReference>
<dbReference type="PANTHER" id="PTHR11104">
    <property type="entry name" value="AMINOGLYCOSIDE N3-ACETYLTRANSFERASE"/>
    <property type="match status" value="1"/>
</dbReference>
<protein>
    <recommendedName>
        <fullName evidence="4">Aminoglycoside N(3)-acetyltransferase</fullName>
        <ecNumber evidence="4">2.3.1.-</ecNumber>
    </recommendedName>
</protein>
<dbReference type="RefSeq" id="WP_344217395.1">
    <property type="nucleotide sequence ID" value="NZ_BAAAOS010000032.1"/>
</dbReference>
<organism evidence="5 6">
    <name type="scientific">Kribbella sancticallisti</name>
    <dbReference type="NCBI Taxonomy" id="460087"/>
    <lineage>
        <taxon>Bacteria</taxon>
        <taxon>Bacillati</taxon>
        <taxon>Actinomycetota</taxon>
        <taxon>Actinomycetes</taxon>
        <taxon>Propionibacteriales</taxon>
        <taxon>Kribbellaceae</taxon>
        <taxon>Kribbella</taxon>
    </lineage>
</organism>
<comment type="caution">
    <text evidence="5">The sequence shown here is derived from an EMBL/GenBank/DDBJ whole genome shotgun (WGS) entry which is preliminary data.</text>
</comment>
<keyword evidence="6" id="KW-1185">Reference proteome</keyword>
<comment type="catalytic activity">
    <reaction evidence="4">
        <text>a 2-deoxystreptamine antibiotic + acetyl-CoA = an N(3)-acetyl-2-deoxystreptamine antibiotic + CoA + H(+)</text>
        <dbReference type="Rhea" id="RHEA:12665"/>
        <dbReference type="ChEBI" id="CHEBI:15378"/>
        <dbReference type="ChEBI" id="CHEBI:57287"/>
        <dbReference type="ChEBI" id="CHEBI:57288"/>
        <dbReference type="ChEBI" id="CHEBI:57921"/>
        <dbReference type="ChEBI" id="CHEBI:77452"/>
        <dbReference type="EC" id="2.3.1.81"/>
    </reaction>
</comment>